<sequence length="89" mass="9776">MDTGEYGLVALIPMGMAQVSSVNFEPSVFVGSMHKKGDMLGNFLFGGSDFVMLFQEKAGFKIMVQKESNEDAYKHILMGVKYGVMNGQN</sequence>
<dbReference type="GO" id="GO:0008654">
    <property type="term" value="P:phospholipid biosynthetic process"/>
    <property type="evidence" value="ECO:0007669"/>
    <property type="project" value="InterPro"/>
</dbReference>
<dbReference type="EMBL" id="BARW01025216">
    <property type="protein sequence ID" value="GAJ06151.1"/>
    <property type="molecule type" value="Genomic_DNA"/>
</dbReference>
<evidence type="ECO:0000256" key="2">
    <source>
        <dbReference type="ARBA" id="ARBA00023239"/>
    </source>
</evidence>
<dbReference type="InterPro" id="IPR003817">
    <property type="entry name" value="PS_Dcarbxylase"/>
</dbReference>
<reference evidence="3" key="1">
    <citation type="journal article" date="2014" name="Front. Microbiol.">
        <title>High frequency of phylogenetically diverse reductive dehalogenase-homologous genes in deep subseafloor sedimentary metagenomes.</title>
        <authorList>
            <person name="Kawai M."/>
            <person name="Futagami T."/>
            <person name="Toyoda A."/>
            <person name="Takaki Y."/>
            <person name="Nishi S."/>
            <person name="Hori S."/>
            <person name="Arai W."/>
            <person name="Tsubouchi T."/>
            <person name="Morono Y."/>
            <person name="Uchiyama I."/>
            <person name="Ito T."/>
            <person name="Fujiyama A."/>
            <person name="Inagaki F."/>
            <person name="Takami H."/>
        </authorList>
    </citation>
    <scope>NUCLEOTIDE SEQUENCE</scope>
    <source>
        <strain evidence="3">Expedition CK06-06</strain>
    </source>
</reference>
<dbReference type="AlphaFoldDB" id="X1V1W4"/>
<comment type="caution">
    <text evidence="3">The sequence shown here is derived from an EMBL/GenBank/DDBJ whole genome shotgun (WGS) entry which is preliminary data.</text>
</comment>
<keyword evidence="1" id="KW-0210">Decarboxylase</keyword>
<proteinExistence type="predicted"/>
<accession>X1V1W4</accession>
<protein>
    <submittedName>
        <fullName evidence="3">Uncharacterized protein</fullName>
    </submittedName>
</protein>
<dbReference type="GO" id="GO:0004609">
    <property type="term" value="F:phosphatidylserine decarboxylase activity"/>
    <property type="evidence" value="ECO:0007669"/>
    <property type="project" value="InterPro"/>
</dbReference>
<gene>
    <name evidence="3" type="ORF">S12H4_41381</name>
</gene>
<dbReference type="Pfam" id="PF02666">
    <property type="entry name" value="PS_Dcarbxylase"/>
    <property type="match status" value="1"/>
</dbReference>
<evidence type="ECO:0000313" key="3">
    <source>
        <dbReference type="EMBL" id="GAJ06151.1"/>
    </source>
</evidence>
<evidence type="ECO:0000256" key="1">
    <source>
        <dbReference type="ARBA" id="ARBA00022793"/>
    </source>
</evidence>
<name>X1V1W4_9ZZZZ</name>
<organism evidence="3">
    <name type="scientific">marine sediment metagenome</name>
    <dbReference type="NCBI Taxonomy" id="412755"/>
    <lineage>
        <taxon>unclassified sequences</taxon>
        <taxon>metagenomes</taxon>
        <taxon>ecological metagenomes</taxon>
    </lineage>
</organism>
<keyword evidence="2" id="KW-0456">Lyase</keyword>